<dbReference type="PANTHER" id="PTHR43213:SF5">
    <property type="entry name" value="BIFUNCTIONAL DTTP_UTP PYROPHOSPHATASE_METHYLTRANSFERASE PROTEIN-RELATED"/>
    <property type="match status" value="1"/>
</dbReference>
<comment type="function">
    <text evidence="6">Nucleoside triphosphate pyrophosphatase that hydrolyzes dTTP and UTP. May have a dual role in cell division arrest and in preventing the incorporation of modified nucleotides into cellular nucleic acids.</text>
</comment>
<dbReference type="RefSeq" id="WP_104847462.1">
    <property type="nucleotide sequence ID" value="NZ_PKOZ01000001.1"/>
</dbReference>
<feature type="site" description="Important for substrate specificity" evidence="6">
    <location>
        <position position="151"/>
    </location>
</feature>
<dbReference type="FunFam" id="3.90.950.10:FF:000005">
    <property type="entry name" value="7-methyl-GTP pyrophosphatase"/>
    <property type="match status" value="1"/>
</dbReference>
<evidence type="ECO:0000256" key="5">
    <source>
        <dbReference type="ARBA" id="ARBA00023080"/>
    </source>
</evidence>
<keyword evidence="5 6" id="KW-0546">Nucleotide metabolism</keyword>
<evidence type="ECO:0000256" key="4">
    <source>
        <dbReference type="ARBA" id="ARBA00022801"/>
    </source>
</evidence>
<dbReference type="GO" id="GO:0009117">
    <property type="term" value="P:nucleotide metabolic process"/>
    <property type="evidence" value="ECO:0007669"/>
    <property type="project" value="UniProtKB-KW"/>
</dbReference>
<comment type="similarity">
    <text evidence="6">Belongs to the Maf family. YhdE subfamily.</text>
</comment>
<dbReference type="InterPro" id="IPR003697">
    <property type="entry name" value="Maf-like"/>
</dbReference>
<evidence type="ECO:0000256" key="3">
    <source>
        <dbReference type="ARBA" id="ARBA00022490"/>
    </source>
</evidence>
<dbReference type="OrthoDB" id="9807767at2"/>
<dbReference type="AlphaFoldDB" id="A0A2S7N311"/>
<dbReference type="GO" id="GO:0005737">
    <property type="term" value="C:cytoplasm"/>
    <property type="evidence" value="ECO:0007669"/>
    <property type="project" value="UniProtKB-SubCell"/>
</dbReference>
<dbReference type="Gene3D" id="3.90.950.10">
    <property type="match status" value="1"/>
</dbReference>
<evidence type="ECO:0000256" key="6">
    <source>
        <dbReference type="HAMAP-Rule" id="MF_00528"/>
    </source>
</evidence>
<reference evidence="7 8" key="1">
    <citation type="submission" date="2017-12" db="EMBL/GenBank/DDBJ databases">
        <title>Taxonomic description and draft genome of Pradoshia cofamensis Gen. nov., sp. nov., a thermotolerant bacillale isolated from anterior gut of earthworm Eisenia fetida.</title>
        <authorList>
            <person name="Saha T."/>
            <person name="Chakraborty R."/>
        </authorList>
    </citation>
    <scope>NUCLEOTIDE SEQUENCE [LARGE SCALE GENOMIC DNA]</scope>
    <source>
        <strain evidence="7 8">EAG3</strain>
    </source>
</reference>
<dbReference type="EMBL" id="PKOZ01000001">
    <property type="protein sequence ID" value="PQD96360.1"/>
    <property type="molecule type" value="Genomic_DNA"/>
</dbReference>
<feature type="active site" description="Proton acceptor" evidence="6">
    <location>
        <position position="68"/>
    </location>
</feature>
<keyword evidence="3 6" id="KW-0963">Cytoplasm</keyword>
<keyword evidence="8" id="KW-1185">Reference proteome</keyword>
<dbReference type="PIRSF" id="PIRSF006305">
    <property type="entry name" value="Maf"/>
    <property type="match status" value="1"/>
</dbReference>
<dbReference type="HAMAP" id="MF_00528">
    <property type="entry name" value="Maf"/>
    <property type="match status" value="1"/>
</dbReference>
<accession>A0A2S7N311</accession>
<comment type="subcellular location">
    <subcellularLocation>
        <location evidence="2 6">Cytoplasm</location>
    </subcellularLocation>
</comment>
<dbReference type="SUPFAM" id="SSF52972">
    <property type="entry name" value="ITPase-like"/>
    <property type="match status" value="1"/>
</dbReference>
<keyword evidence="4 6" id="KW-0378">Hydrolase</keyword>
<dbReference type="NCBIfam" id="TIGR00172">
    <property type="entry name" value="maf"/>
    <property type="match status" value="1"/>
</dbReference>
<proteinExistence type="inferred from homology"/>
<feature type="site" description="Important for substrate specificity" evidence="6">
    <location>
        <position position="69"/>
    </location>
</feature>
<comment type="caution">
    <text evidence="6">Lacks conserved residue(s) required for the propagation of feature annotation.</text>
</comment>
<comment type="catalytic activity">
    <reaction evidence="6">
        <text>UTP + H2O = UMP + diphosphate + H(+)</text>
        <dbReference type="Rhea" id="RHEA:29395"/>
        <dbReference type="ChEBI" id="CHEBI:15377"/>
        <dbReference type="ChEBI" id="CHEBI:15378"/>
        <dbReference type="ChEBI" id="CHEBI:33019"/>
        <dbReference type="ChEBI" id="CHEBI:46398"/>
        <dbReference type="ChEBI" id="CHEBI:57865"/>
        <dbReference type="EC" id="3.6.1.9"/>
    </reaction>
</comment>
<comment type="catalytic activity">
    <reaction evidence="6">
        <text>dTTP + H2O = dTMP + diphosphate + H(+)</text>
        <dbReference type="Rhea" id="RHEA:28534"/>
        <dbReference type="ChEBI" id="CHEBI:15377"/>
        <dbReference type="ChEBI" id="CHEBI:15378"/>
        <dbReference type="ChEBI" id="CHEBI:33019"/>
        <dbReference type="ChEBI" id="CHEBI:37568"/>
        <dbReference type="ChEBI" id="CHEBI:63528"/>
        <dbReference type="EC" id="3.6.1.9"/>
    </reaction>
</comment>
<dbReference type="Proteomes" id="UP000239663">
    <property type="component" value="Unassembled WGS sequence"/>
</dbReference>
<dbReference type="EC" id="3.6.1.9" evidence="6"/>
<dbReference type="CDD" id="cd00555">
    <property type="entry name" value="Maf"/>
    <property type="match status" value="1"/>
</dbReference>
<comment type="caution">
    <text evidence="7">The sequence shown here is derived from an EMBL/GenBank/DDBJ whole genome shotgun (WGS) entry which is preliminary data.</text>
</comment>
<sequence length="186" mass="20706">MDLILASSSPRRKELLELLGIPFQIKVSDVEETYQDGLQPHEIVMELARIKSNAIAETNKKSVVIGADTIVVSDGKVLGKPADKEEAISMLTQLSGKVHQVFTGVALLKDGNTHLFYEKTDVEFWPLEEKEVEQYVLTGEPFDKAGSYGIQGYGSLLVKRIEGDYFTVVGLPVSRLNRELKKIMHT</sequence>
<protein>
    <recommendedName>
        <fullName evidence="6">dTTP/UTP pyrophosphatase</fullName>
        <shortName evidence="6">dTTPase/UTPase</shortName>
        <ecNumber evidence="6">3.6.1.9</ecNumber>
    </recommendedName>
    <alternativeName>
        <fullName evidence="6">Nucleoside triphosphate pyrophosphatase</fullName>
    </alternativeName>
    <alternativeName>
        <fullName evidence="6">Nucleotide pyrophosphatase</fullName>
        <shortName evidence="6">Nucleotide PPase</shortName>
    </alternativeName>
</protein>
<dbReference type="GO" id="GO:0036218">
    <property type="term" value="F:dTTP diphosphatase activity"/>
    <property type="evidence" value="ECO:0007669"/>
    <property type="project" value="RHEA"/>
</dbReference>
<evidence type="ECO:0000313" key="7">
    <source>
        <dbReference type="EMBL" id="PQD96360.1"/>
    </source>
</evidence>
<evidence type="ECO:0000256" key="2">
    <source>
        <dbReference type="ARBA" id="ARBA00004496"/>
    </source>
</evidence>
<comment type="cofactor">
    <cofactor evidence="1 6">
        <name>a divalent metal cation</name>
        <dbReference type="ChEBI" id="CHEBI:60240"/>
    </cofactor>
</comment>
<dbReference type="GO" id="GO:0036221">
    <property type="term" value="F:UTP diphosphatase activity"/>
    <property type="evidence" value="ECO:0007669"/>
    <property type="project" value="RHEA"/>
</dbReference>
<dbReference type="InterPro" id="IPR029001">
    <property type="entry name" value="ITPase-like_fam"/>
</dbReference>
<gene>
    <name evidence="7" type="ORF">CYL18_00220</name>
</gene>
<evidence type="ECO:0000313" key="8">
    <source>
        <dbReference type="Proteomes" id="UP000239663"/>
    </source>
</evidence>
<name>A0A2S7N311_9BACI</name>
<dbReference type="Pfam" id="PF02545">
    <property type="entry name" value="Maf"/>
    <property type="match status" value="1"/>
</dbReference>
<evidence type="ECO:0000256" key="1">
    <source>
        <dbReference type="ARBA" id="ARBA00001968"/>
    </source>
</evidence>
<dbReference type="PANTHER" id="PTHR43213">
    <property type="entry name" value="BIFUNCTIONAL DTTP/UTP PYROPHOSPHATASE/METHYLTRANSFERASE PROTEIN-RELATED"/>
    <property type="match status" value="1"/>
</dbReference>
<organism evidence="7 8">
    <name type="scientific">Pradoshia eiseniae</name>
    <dbReference type="NCBI Taxonomy" id="2064768"/>
    <lineage>
        <taxon>Bacteria</taxon>
        <taxon>Bacillati</taxon>
        <taxon>Bacillota</taxon>
        <taxon>Bacilli</taxon>
        <taxon>Bacillales</taxon>
        <taxon>Bacillaceae</taxon>
        <taxon>Pradoshia</taxon>
    </lineage>
</organism>
<feature type="site" description="Important for substrate specificity" evidence="6">
    <location>
        <position position="11"/>
    </location>
</feature>